<dbReference type="AlphaFoldDB" id="A0A6A5EZW7"/>
<gene>
    <name evidence="1" type="ORF">PFLUV_G00183120</name>
</gene>
<evidence type="ECO:0000313" key="2">
    <source>
        <dbReference type="Proteomes" id="UP000465112"/>
    </source>
</evidence>
<keyword evidence="2" id="KW-1185">Reference proteome</keyword>
<dbReference type="EMBL" id="VHII01000015">
    <property type="protein sequence ID" value="KAF1380112.1"/>
    <property type="molecule type" value="Genomic_DNA"/>
</dbReference>
<accession>A0A6A5EZW7</accession>
<evidence type="ECO:0000313" key="1">
    <source>
        <dbReference type="EMBL" id="KAF1380112.1"/>
    </source>
</evidence>
<protein>
    <submittedName>
        <fullName evidence="1">Uncharacterized protein</fullName>
    </submittedName>
</protein>
<name>A0A6A5EZW7_PERFL</name>
<dbReference type="Proteomes" id="UP000465112">
    <property type="component" value="Chromosome 15"/>
</dbReference>
<comment type="caution">
    <text evidence="1">The sequence shown here is derived from an EMBL/GenBank/DDBJ whole genome shotgun (WGS) entry which is preliminary data.</text>
</comment>
<organism evidence="1 2">
    <name type="scientific">Perca fluviatilis</name>
    <name type="common">European perch</name>
    <dbReference type="NCBI Taxonomy" id="8168"/>
    <lineage>
        <taxon>Eukaryota</taxon>
        <taxon>Metazoa</taxon>
        <taxon>Chordata</taxon>
        <taxon>Craniata</taxon>
        <taxon>Vertebrata</taxon>
        <taxon>Euteleostomi</taxon>
        <taxon>Actinopterygii</taxon>
        <taxon>Neopterygii</taxon>
        <taxon>Teleostei</taxon>
        <taxon>Neoteleostei</taxon>
        <taxon>Acanthomorphata</taxon>
        <taxon>Eupercaria</taxon>
        <taxon>Perciformes</taxon>
        <taxon>Percoidei</taxon>
        <taxon>Percidae</taxon>
        <taxon>Percinae</taxon>
        <taxon>Perca</taxon>
    </lineage>
</organism>
<reference evidence="1 2" key="1">
    <citation type="submission" date="2019-06" db="EMBL/GenBank/DDBJ databases">
        <title>A chromosome-scale genome assembly of the European perch, Perca fluviatilis.</title>
        <authorList>
            <person name="Roques C."/>
            <person name="Zahm M."/>
            <person name="Cabau C."/>
            <person name="Klopp C."/>
            <person name="Bouchez O."/>
            <person name="Donnadieu C."/>
            <person name="Kuhl H."/>
            <person name="Gislard M."/>
            <person name="Guendouz S."/>
            <person name="Journot L."/>
            <person name="Haffray P."/>
            <person name="Bestin A."/>
            <person name="Morvezen R."/>
            <person name="Feron R."/>
            <person name="Wen M."/>
            <person name="Jouanno E."/>
            <person name="Herpin A."/>
            <person name="Schartl M."/>
            <person name="Postlethwait J."/>
            <person name="Schaerlinger B."/>
            <person name="Chardard D."/>
            <person name="Lecocq T."/>
            <person name="Poncet C."/>
            <person name="Jaffrelo L."/>
            <person name="Lampietro C."/>
            <person name="Guiguen Y."/>
        </authorList>
    </citation>
    <scope>NUCLEOTIDE SEQUENCE [LARGE SCALE GENOMIC DNA]</scope>
    <source>
        <tissue evidence="1">Blood</tissue>
    </source>
</reference>
<proteinExistence type="predicted"/>
<sequence length="416" mass="47524">MDTRFIVEQVQRMRPSSFSEEERHRYKAEKMMLRQFLLMKQQDQLPDYLSVGDMKTWLLTGRSFLEEFQEIIDRTGIDHLFTAEVAWTTARLFCLGQMEEELLEELDKERCLSQLFSRKVTLEGLQMLVSVIHPKAEKDAQTYLSALHSKLLDIFGGIQIASGPLYAGDAKPAELLELEQSYAALVPEVVDTALKFLLEEPERENKSEAASAEIGKLLTNSAFPCLSRFGRVSKTLLLRVCTKEAQSMVEAISNRFDRCSKSFKLMDYDESYYSATEGVISAIQDMDREMQTDASIQAHFQLEEGPVEEREASPWVALDKEELEEGLVEERKALPRDSLEEMATMLSLADGDTSSVTLETIVAVILDDMEVLQQGEVEEYETQDFLVQDCDKKKKKGVRAFFCGFRKMMTCCFCFH</sequence>